<comment type="cofactor">
    <cofactor evidence="1">
        <name>[4Fe-4S] cluster</name>
        <dbReference type="ChEBI" id="CHEBI:49883"/>
    </cofactor>
</comment>
<reference evidence="7 8" key="1">
    <citation type="submission" date="2021-01" db="EMBL/GenBank/DDBJ databases">
        <title>Whole genome shotgun sequence of Catellatospora bangladeshensis NBRC 107357.</title>
        <authorList>
            <person name="Komaki H."/>
            <person name="Tamura T."/>
        </authorList>
    </citation>
    <scope>NUCLEOTIDE SEQUENCE [LARGE SCALE GENOMIC DNA]</scope>
    <source>
        <strain evidence="7 8">NBRC 107357</strain>
    </source>
</reference>
<evidence type="ECO:0000256" key="5">
    <source>
        <dbReference type="ARBA" id="ARBA00023014"/>
    </source>
</evidence>
<dbReference type="InterPro" id="IPR051198">
    <property type="entry name" value="BchE-like"/>
</dbReference>
<protein>
    <recommendedName>
        <fullName evidence="6">Radical SAM core domain-containing protein</fullName>
    </recommendedName>
</protein>
<dbReference type="AlphaFoldDB" id="A0A8J3JGX3"/>
<evidence type="ECO:0000256" key="1">
    <source>
        <dbReference type="ARBA" id="ARBA00001966"/>
    </source>
</evidence>
<organism evidence="7 8">
    <name type="scientific">Catellatospora bangladeshensis</name>
    <dbReference type="NCBI Taxonomy" id="310355"/>
    <lineage>
        <taxon>Bacteria</taxon>
        <taxon>Bacillati</taxon>
        <taxon>Actinomycetota</taxon>
        <taxon>Actinomycetes</taxon>
        <taxon>Micromonosporales</taxon>
        <taxon>Micromonosporaceae</taxon>
        <taxon>Catellatospora</taxon>
    </lineage>
</organism>
<dbReference type="GO" id="GO:0005829">
    <property type="term" value="C:cytosol"/>
    <property type="evidence" value="ECO:0007669"/>
    <property type="project" value="TreeGrafter"/>
</dbReference>
<sequence length="587" mass="66393">MAIAPARKPTTRVLFLVAPGEQPMFTRMNLPPFGTGIVTASLRDSGCDVDLHDLNSDLWRMWRAGEFTKADLRPFYDERAVLDYVGGARNDFLDSFADRLLAGKDIEAAQVVGISAGGDFSFLEMQSAVVIGAHIKRHYGKPIVLGGNNLDYLMQFHDAFHSWWTAVITHFDAAVTGPGEDVFVDLVGKLARERTQLPMARPAPSPGVARLLGDTVLRSPDAAHRILAPDFDGLRLDDYHNFVRDRPTASPRKQEADEMWNRMQLYQFPAYLSWLANETNAQQAGQGVSGKLVMPYVFNYNCPYNCAFCTESLERVKLVHATVDDIVEDMAGLSSKYQTPYFYLFNNYFNLVNGFVEEFASRVVLNGVELHWSDCARFNSLTYERLALMAESGCRKLTFGLETASTKMLKIIDKRVKLAEAERVLGWCKEVGIWADLEIITGLPHEDEDTFAETTDFLERNAANINYFNVNRYFVAPKSLMGAKPEAYGMTLRKFPDAYQRLLDANYRWLAEDLEFSYKPQNFRVYEFDEIDGRSAEQLADVIVPKIAKLNAIQSTDFSDAWRVLSMRQDRAGRTPARFNNETMSMA</sequence>
<dbReference type="InterPro" id="IPR058240">
    <property type="entry name" value="rSAM_sf"/>
</dbReference>
<feature type="domain" description="Radical SAM core" evidence="6">
    <location>
        <begin position="288"/>
        <end position="512"/>
    </location>
</feature>
<dbReference type="GO" id="GO:0046872">
    <property type="term" value="F:metal ion binding"/>
    <property type="evidence" value="ECO:0007669"/>
    <property type="project" value="UniProtKB-KW"/>
</dbReference>
<dbReference type="SUPFAM" id="SSF102114">
    <property type="entry name" value="Radical SAM enzymes"/>
    <property type="match status" value="1"/>
</dbReference>
<evidence type="ECO:0000259" key="6">
    <source>
        <dbReference type="PROSITE" id="PS51918"/>
    </source>
</evidence>
<dbReference type="PANTHER" id="PTHR43409:SF7">
    <property type="entry name" value="BLL1977 PROTEIN"/>
    <property type="match status" value="1"/>
</dbReference>
<dbReference type="InterPro" id="IPR007197">
    <property type="entry name" value="rSAM"/>
</dbReference>
<comment type="caution">
    <text evidence="7">The sequence shown here is derived from an EMBL/GenBank/DDBJ whole genome shotgun (WGS) entry which is preliminary data.</text>
</comment>
<dbReference type="PROSITE" id="PS51918">
    <property type="entry name" value="RADICAL_SAM"/>
    <property type="match status" value="1"/>
</dbReference>
<dbReference type="SMART" id="SM00729">
    <property type="entry name" value="Elp3"/>
    <property type="match status" value="1"/>
</dbReference>
<dbReference type="RefSeq" id="WP_203744014.1">
    <property type="nucleotide sequence ID" value="NZ_BONF01000009.1"/>
</dbReference>
<keyword evidence="5" id="KW-0411">Iron-sulfur</keyword>
<evidence type="ECO:0000256" key="3">
    <source>
        <dbReference type="ARBA" id="ARBA00022723"/>
    </source>
</evidence>
<evidence type="ECO:0000313" key="7">
    <source>
        <dbReference type="EMBL" id="GIF80468.1"/>
    </source>
</evidence>
<evidence type="ECO:0000256" key="2">
    <source>
        <dbReference type="ARBA" id="ARBA00022691"/>
    </source>
</evidence>
<dbReference type="SFLD" id="SFLDS00029">
    <property type="entry name" value="Radical_SAM"/>
    <property type="match status" value="1"/>
</dbReference>
<dbReference type="EMBL" id="BONF01000009">
    <property type="protein sequence ID" value="GIF80468.1"/>
    <property type="molecule type" value="Genomic_DNA"/>
</dbReference>
<accession>A0A8J3JGX3</accession>
<evidence type="ECO:0000256" key="4">
    <source>
        <dbReference type="ARBA" id="ARBA00023004"/>
    </source>
</evidence>
<dbReference type="SFLD" id="SFLDG01082">
    <property type="entry name" value="B12-binding_domain_containing"/>
    <property type="match status" value="1"/>
</dbReference>
<keyword evidence="4" id="KW-0408">Iron</keyword>
<evidence type="ECO:0000313" key="8">
    <source>
        <dbReference type="Proteomes" id="UP000601223"/>
    </source>
</evidence>
<proteinExistence type="predicted"/>
<dbReference type="GO" id="GO:0051536">
    <property type="term" value="F:iron-sulfur cluster binding"/>
    <property type="evidence" value="ECO:0007669"/>
    <property type="project" value="UniProtKB-KW"/>
</dbReference>
<dbReference type="Proteomes" id="UP000601223">
    <property type="component" value="Unassembled WGS sequence"/>
</dbReference>
<dbReference type="GO" id="GO:0003824">
    <property type="term" value="F:catalytic activity"/>
    <property type="evidence" value="ECO:0007669"/>
    <property type="project" value="InterPro"/>
</dbReference>
<keyword evidence="3" id="KW-0479">Metal-binding</keyword>
<keyword evidence="8" id="KW-1185">Reference proteome</keyword>
<dbReference type="Pfam" id="PF04055">
    <property type="entry name" value="Radical_SAM"/>
    <property type="match status" value="1"/>
</dbReference>
<dbReference type="InterPro" id="IPR006638">
    <property type="entry name" value="Elp3/MiaA/NifB-like_rSAM"/>
</dbReference>
<dbReference type="PANTHER" id="PTHR43409">
    <property type="entry name" value="ANAEROBIC MAGNESIUM-PROTOPORPHYRIN IX MONOMETHYL ESTER CYCLASE-RELATED"/>
    <property type="match status" value="1"/>
</dbReference>
<gene>
    <name evidence="7" type="ORF">Cba03nite_18170</name>
</gene>
<keyword evidence="2" id="KW-0949">S-adenosyl-L-methionine</keyword>
<dbReference type="Gene3D" id="3.80.30.20">
    <property type="entry name" value="tm_1862 like domain"/>
    <property type="match status" value="1"/>
</dbReference>
<name>A0A8J3JGX3_9ACTN</name>
<dbReference type="InterPro" id="IPR023404">
    <property type="entry name" value="rSAM_horseshoe"/>
</dbReference>